<proteinExistence type="predicted"/>
<dbReference type="SUPFAM" id="SSF53335">
    <property type="entry name" value="S-adenosyl-L-methionine-dependent methyltransferases"/>
    <property type="match status" value="1"/>
</dbReference>
<sequence length="193" mass="22304">MVINTKIYDKKFFDNTLKFESQTAQVFVNILIKYFAPKSVIDIGCGCGIYLKEFEFRNVEILGYDGSPAALRNSLVGDKIKLHDLCQPLELSRQFDLCLCLEVAEHLRETCAPTLINTLTGLSSTIIFSAARPGQGPKSIGHINEQPPKYWQEEFKRRNFWLNNNLTKIIKQEMAEQNIIWWLVKNLMIYEPR</sequence>
<dbReference type="Pfam" id="PF13489">
    <property type="entry name" value="Methyltransf_23"/>
    <property type="match status" value="1"/>
</dbReference>
<dbReference type="Proteomes" id="UP000230611">
    <property type="component" value="Unassembled WGS sequence"/>
</dbReference>
<dbReference type="EMBL" id="PFUO01000070">
    <property type="protein sequence ID" value="PJB17104.1"/>
    <property type="molecule type" value="Genomic_DNA"/>
</dbReference>
<protein>
    <recommendedName>
        <fullName evidence="3">Methyltransferase domain-containing protein</fullName>
    </recommendedName>
</protein>
<evidence type="ECO:0008006" key="3">
    <source>
        <dbReference type="Google" id="ProtNLM"/>
    </source>
</evidence>
<name>A0A2M8AI44_9BACT</name>
<organism evidence="1 2">
    <name type="scientific">Candidatus Falkowbacteria bacterium CG_4_9_14_3_um_filter_38_19</name>
    <dbReference type="NCBI Taxonomy" id="1974559"/>
    <lineage>
        <taxon>Bacteria</taxon>
        <taxon>Candidatus Falkowiibacteriota</taxon>
    </lineage>
</organism>
<dbReference type="AlphaFoldDB" id="A0A2M8AI44"/>
<reference evidence="2" key="1">
    <citation type="submission" date="2017-09" db="EMBL/GenBank/DDBJ databases">
        <title>Depth-based differentiation of microbial function through sediment-hosted aquifers and enrichment of novel symbionts in the deep terrestrial subsurface.</title>
        <authorList>
            <person name="Probst A.J."/>
            <person name="Ladd B."/>
            <person name="Jarett J.K."/>
            <person name="Geller-Mcgrath D.E."/>
            <person name="Sieber C.M.K."/>
            <person name="Emerson J.B."/>
            <person name="Anantharaman K."/>
            <person name="Thomas B.C."/>
            <person name="Malmstrom R."/>
            <person name="Stieglmeier M."/>
            <person name="Klingl A."/>
            <person name="Woyke T."/>
            <person name="Ryan C.M."/>
            <person name="Banfield J.F."/>
        </authorList>
    </citation>
    <scope>NUCLEOTIDE SEQUENCE [LARGE SCALE GENOMIC DNA]</scope>
</reference>
<accession>A0A2M8AI44</accession>
<dbReference type="Gene3D" id="3.40.50.150">
    <property type="entry name" value="Vaccinia Virus protein VP39"/>
    <property type="match status" value="1"/>
</dbReference>
<dbReference type="InterPro" id="IPR029063">
    <property type="entry name" value="SAM-dependent_MTases_sf"/>
</dbReference>
<gene>
    <name evidence="1" type="ORF">CO116_01495</name>
</gene>
<evidence type="ECO:0000313" key="1">
    <source>
        <dbReference type="EMBL" id="PJB17104.1"/>
    </source>
</evidence>
<comment type="caution">
    <text evidence="1">The sequence shown here is derived from an EMBL/GenBank/DDBJ whole genome shotgun (WGS) entry which is preliminary data.</text>
</comment>
<dbReference type="CDD" id="cd02440">
    <property type="entry name" value="AdoMet_MTases"/>
    <property type="match status" value="1"/>
</dbReference>
<evidence type="ECO:0000313" key="2">
    <source>
        <dbReference type="Proteomes" id="UP000230611"/>
    </source>
</evidence>